<protein>
    <recommendedName>
        <fullName evidence="4">Nitric oxide reductase</fullName>
    </recommendedName>
</protein>
<feature type="transmembrane region" description="Helical" evidence="1">
    <location>
        <begin position="100"/>
        <end position="123"/>
    </location>
</feature>
<evidence type="ECO:0000313" key="2">
    <source>
        <dbReference type="EMBL" id="PJI32129.1"/>
    </source>
</evidence>
<dbReference type="EMBL" id="PGOZ01000012">
    <property type="protein sequence ID" value="PJI32129.1"/>
    <property type="molecule type" value="Genomic_DNA"/>
</dbReference>
<sequence>MKFDFQLSVSILVMMICCLIFPFLPSLSPPLLDGMTVTAVESIQALMLLGFAVLSFFYIRPFELSQGQKQFWLWSVAWWILLFGRSTSWGRDYFPEVPKIYFRGISILVIAPVVFMLFLAPLRHEIANKFKHAKFSFWALILAVTGLVISDAIEHNRFFIHMIFTELVYKDLMEELYEFPLIMGLFMVAYPLMQWDCKKAKRAEQQRAEDDLSDVDSKISI</sequence>
<reference evidence="2 3" key="2">
    <citation type="submission" date="2017-12" db="EMBL/GenBank/DDBJ databases">
        <title>Revising the taxonomy of the Acinetobacter lwoffii group: the description of Acinetobacter pseudolwoffii sp. nov. and emended description of Acinetobacter lwoffii.</title>
        <authorList>
            <person name="Nemec A."/>
        </authorList>
    </citation>
    <scope>NUCLEOTIDE SEQUENCE [LARGE SCALE GENOMIC DNA]</scope>
    <source>
        <strain evidence="2 3">ANC 5347</strain>
    </source>
</reference>
<keyword evidence="1" id="KW-0812">Transmembrane</keyword>
<dbReference type="AlphaFoldDB" id="A0A2H9UKA4"/>
<feature type="transmembrane region" description="Helical" evidence="1">
    <location>
        <begin position="176"/>
        <end position="193"/>
    </location>
</feature>
<organism evidence="2 3">
    <name type="scientific">Acinetobacter pseudolwoffii</name>
    <dbReference type="NCBI Taxonomy" id="2053287"/>
    <lineage>
        <taxon>Bacteria</taxon>
        <taxon>Pseudomonadati</taxon>
        <taxon>Pseudomonadota</taxon>
        <taxon>Gammaproteobacteria</taxon>
        <taxon>Moraxellales</taxon>
        <taxon>Moraxellaceae</taxon>
        <taxon>Acinetobacter</taxon>
    </lineage>
</organism>
<evidence type="ECO:0000313" key="3">
    <source>
        <dbReference type="Proteomes" id="UP000242351"/>
    </source>
</evidence>
<accession>A0A2H9UKA4</accession>
<feature type="transmembrane region" description="Helical" evidence="1">
    <location>
        <begin position="7"/>
        <end position="27"/>
    </location>
</feature>
<dbReference type="RefSeq" id="WP_100357848.1">
    <property type="nucleotide sequence ID" value="NZ_PGOZ01000012.1"/>
</dbReference>
<keyword evidence="1" id="KW-1133">Transmembrane helix</keyword>
<comment type="caution">
    <text evidence="2">The sequence shown here is derived from an EMBL/GenBank/DDBJ whole genome shotgun (WGS) entry which is preliminary data.</text>
</comment>
<name>A0A2H9UKA4_9GAMM</name>
<feature type="transmembrane region" description="Helical" evidence="1">
    <location>
        <begin position="39"/>
        <end position="59"/>
    </location>
</feature>
<keyword evidence="1" id="KW-0472">Membrane</keyword>
<feature type="transmembrane region" description="Helical" evidence="1">
    <location>
        <begin position="71"/>
        <end position="88"/>
    </location>
</feature>
<evidence type="ECO:0008006" key="4">
    <source>
        <dbReference type="Google" id="ProtNLM"/>
    </source>
</evidence>
<dbReference type="Proteomes" id="UP000242351">
    <property type="component" value="Unassembled WGS sequence"/>
</dbReference>
<evidence type="ECO:0000256" key="1">
    <source>
        <dbReference type="SAM" id="Phobius"/>
    </source>
</evidence>
<feature type="transmembrane region" description="Helical" evidence="1">
    <location>
        <begin position="135"/>
        <end position="153"/>
    </location>
</feature>
<reference evidence="2 3" key="1">
    <citation type="submission" date="2017-11" db="EMBL/GenBank/DDBJ databases">
        <authorList>
            <person name="Han C.G."/>
        </authorList>
    </citation>
    <scope>NUCLEOTIDE SEQUENCE [LARGE SCALE GENOMIC DNA]</scope>
    <source>
        <strain evidence="2 3">ANC 5347</strain>
    </source>
</reference>
<proteinExistence type="predicted"/>
<gene>
    <name evidence="2" type="ORF">CU320_10130</name>
</gene>